<keyword evidence="2" id="KW-1185">Reference proteome</keyword>
<feature type="non-terminal residue" evidence="1">
    <location>
        <position position="1"/>
    </location>
</feature>
<evidence type="ECO:0000313" key="2">
    <source>
        <dbReference type="Proteomes" id="UP000789901"/>
    </source>
</evidence>
<feature type="non-terminal residue" evidence="1">
    <location>
        <position position="180"/>
    </location>
</feature>
<organism evidence="1 2">
    <name type="scientific">Gigaspora margarita</name>
    <dbReference type="NCBI Taxonomy" id="4874"/>
    <lineage>
        <taxon>Eukaryota</taxon>
        <taxon>Fungi</taxon>
        <taxon>Fungi incertae sedis</taxon>
        <taxon>Mucoromycota</taxon>
        <taxon>Glomeromycotina</taxon>
        <taxon>Glomeromycetes</taxon>
        <taxon>Diversisporales</taxon>
        <taxon>Gigasporaceae</taxon>
        <taxon>Gigaspora</taxon>
    </lineage>
</organism>
<dbReference type="Proteomes" id="UP000789901">
    <property type="component" value="Unassembled WGS sequence"/>
</dbReference>
<accession>A0ABN7X5C9</accession>
<dbReference type="EMBL" id="CAJVQB010091395">
    <property type="protein sequence ID" value="CAG8848298.1"/>
    <property type="molecule type" value="Genomic_DNA"/>
</dbReference>
<sequence length="180" mass="21668">HGGSKCSNEEWSEYVEMPQVCTNETPSEWMKRIWECLTYFRENDLLPIESKKYLEARKLIQLSNSSSYTSEIGIAICFSCDQLVYIGQRKKNIGNYNHIGMERHWKFSCTGNKFCDVSYEEYLQKIEKKFISGYDYDNEYALYRYKLWMQNAIKKIKRAREIELAQHYQLLWAVREEMRQ</sequence>
<evidence type="ECO:0000313" key="1">
    <source>
        <dbReference type="EMBL" id="CAG8848298.1"/>
    </source>
</evidence>
<protein>
    <submittedName>
        <fullName evidence="1">11955_t:CDS:1</fullName>
    </submittedName>
</protein>
<comment type="caution">
    <text evidence="1">The sequence shown here is derived from an EMBL/GenBank/DDBJ whole genome shotgun (WGS) entry which is preliminary data.</text>
</comment>
<proteinExistence type="predicted"/>
<name>A0ABN7X5C9_GIGMA</name>
<gene>
    <name evidence="1" type="ORF">GMARGA_LOCUS39118</name>
</gene>
<reference evidence="1 2" key="1">
    <citation type="submission" date="2021-06" db="EMBL/GenBank/DDBJ databases">
        <authorList>
            <person name="Kallberg Y."/>
            <person name="Tangrot J."/>
            <person name="Rosling A."/>
        </authorList>
    </citation>
    <scope>NUCLEOTIDE SEQUENCE [LARGE SCALE GENOMIC DNA]</scope>
    <source>
        <strain evidence="1 2">120-4 pot B 10/14</strain>
    </source>
</reference>